<evidence type="ECO:0000313" key="2">
    <source>
        <dbReference type="EMBL" id="SNT09335.1"/>
    </source>
</evidence>
<dbReference type="SUPFAM" id="SSF51306">
    <property type="entry name" value="LexA/Signal peptidase"/>
    <property type="match status" value="1"/>
</dbReference>
<dbReference type="EMBL" id="FZPA01000011">
    <property type="protein sequence ID" value="SNT09335.1"/>
    <property type="molecule type" value="Genomic_DNA"/>
</dbReference>
<gene>
    <name evidence="2" type="ORF">SAMN06295955_11175</name>
</gene>
<reference evidence="2 3" key="1">
    <citation type="submission" date="2017-06" db="EMBL/GenBank/DDBJ databases">
        <authorList>
            <person name="Kim H.J."/>
            <person name="Triplett B.A."/>
        </authorList>
    </citation>
    <scope>NUCLEOTIDE SEQUENCE [LARGE SCALE GENOMIC DNA]</scope>
    <source>
        <strain evidence="2 3">DS15</strain>
    </source>
</reference>
<dbReference type="AlphaFoldDB" id="A0A239JU80"/>
<dbReference type="Pfam" id="PF10502">
    <property type="entry name" value="Peptidase_S26"/>
    <property type="match status" value="1"/>
</dbReference>
<dbReference type="RefSeq" id="WP_089216804.1">
    <property type="nucleotide sequence ID" value="NZ_FZPA01000011.1"/>
</dbReference>
<organism evidence="2 3">
    <name type="scientific">Sphingopyxis indica</name>
    <dbReference type="NCBI Taxonomy" id="436663"/>
    <lineage>
        <taxon>Bacteria</taxon>
        <taxon>Pseudomonadati</taxon>
        <taxon>Pseudomonadota</taxon>
        <taxon>Alphaproteobacteria</taxon>
        <taxon>Sphingomonadales</taxon>
        <taxon>Sphingomonadaceae</taxon>
        <taxon>Sphingopyxis</taxon>
    </lineage>
</organism>
<dbReference type="GO" id="GO:0004252">
    <property type="term" value="F:serine-type endopeptidase activity"/>
    <property type="evidence" value="ECO:0007669"/>
    <property type="project" value="InterPro"/>
</dbReference>
<accession>A0A239JU80</accession>
<feature type="domain" description="Peptidase S26" evidence="1">
    <location>
        <begin position="12"/>
        <end position="164"/>
    </location>
</feature>
<dbReference type="Gene3D" id="2.10.109.10">
    <property type="entry name" value="Umud Fragment, subunit A"/>
    <property type="match status" value="1"/>
</dbReference>
<proteinExistence type="predicted"/>
<dbReference type="InterPro" id="IPR019533">
    <property type="entry name" value="Peptidase_S26"/>
</dbReference>
<dbReference type="GO" id="GO:0006465">
    <property type="term" value="P:signal peptide processing"/>
    <property type="evidence" value="ECO:0007669"/>
    <property type="project" value="InterPro"/>
</dbReference>
<evidence type="ECO:0000313" key="3">
    <source>
        <dbReference type="Proteomes" id="UP000198339"/>
    </source>
</evidence>
<sequence length="196" mass="20906">MNRRLLYATVGAAALFAVSFVAVAWLKPAPRLLWNASASAPLGLYRIDVGARPRLGDLVAIDPPPALAAYLSRRGYLPRGVPLLKRIAALPGALVCRSGDFVTIDGAGVARALARDGAGRPLPVWRGCRIVGAQELFLISAARGSLDGRYFGPIPASGLIGKAHPVLTRSNAEAPLRWHRASPSFERISDVREQAR</sequence>
<evidence type="ECO:0000259" key="1">
    <source>
        <dbReference type="Pfam" id="PF10502"/>
    </source>
</evidence>
<dbReference type="OrthoDB" id="5360818at2"/>
<dbReference type="Proteomes" id="UP000198339">
    <property type="component" value="Unassembled WGS sequence"/>
</dbReference>
<name>A0A239JU80_9SPHN</name>
<protein>
    <submittedName>
        <fullName evidence="2">Conjugative transfer signal peptidase TraF</fullName>
    </submittedName>
</protein>
<keyword evidence="3" id="KW-1185">Reference proteome</keyword>
<dbReference type="InterPro" id="IPR036286">
    <property type="entry name" value="LexA/Signal_pep-like_sf"/>
</dbReference>